<name>A0A2H0WN43_9BACT</name>
<dbReference type="InterPro" id="IPR021857">
    <property type="entry name" value="DUF3467"/>
</dbReference>
<dbReference type="Proteomes" id="UP000230033">
    <property type="component" value="Unassembled WGS sequence"/>
</dbReference>
<evidence type="ECO:0000313" key="1">
    <source>
        <dbReference type="EMBL" id="PIS14062.1"/>
    </source>
</evidence>
<organism evidence="1 2">
    <name type="scientific">Candidatus Shapirobacteria bacterium CG09_land_8_20_14_0_10_47_13</name>
    <dbReference type="NCBI Taxonomy" id="1974481"/>
    <lineage>
        <taxon>Bacteria</taxon>
        <taxon>Candidatus Shapironibacteriota</taxon>
    </lineage>
</organism>
<gene>
    <name evidence="1" type="ORF">COT65_00845</name>
</gene>
<reference evidence="2" key="1">
    <citation type="submission" date="2017-09" db="EMBL/GenBank/DDBJ databases">
        <title>Depth-based differentiation of microbial function through sediment-hosted aquifers and enrichment of novel symbionts in the deep terrestrial subsurface.</title>
        <authorList>
            <person name="Probst A.J."/>
            <person name="Ladd B."/>
            <person name="Jarett J.K."/>
            <person name="Geller-Mcgrath D.E."/>
            <person name="Sieber C.M.K."/>
            <person name="Emerson J.B."/>
            <person name="Anantharaman K."/>
            <person name="Thomas B.C."/>
            <person name="Malmstrom R."/>
            <person name="Stieglmeier M."/>
            <person name="Klingl A."/>
            <person name="Woyke T."/>
            <person name="Ryan C.M."/>
            <person name="Banfield J.F."/>
        </authorList>
    </citation>
    <scope>NUCLEOTIDE SEQUENCE [LARGE SCALE GENOMIC DNA]</scope>
</reference>
<evidence type="ECO:0000313" key="2">
    <source>
        <dbReference type="Proteomes" id="UP000230033"/>
    </source>
</evidence>
<sequence>MIKNTKTNPLAVNVKTGTVIGSVYSQLVGVTVTDVDLTLEFVYVNPRATTEGQVVARVTLLRAVGERLAKAIGETVLQHEAKKKGKN</sequence>
<dbReference type="Pfam" id="PF11950">
    <property type="entry name" value="DUF3467"/>
    <property type="match status" value="1"/>
</dbReference>
<protein>
    <submittedName>
        <fullName evidence="1">Uncharacterized protein</fullName>
    </submittedName>
</protein>
<dbReference type="AlphaFoldDB" id="A0A2H0WN43"/>
<dbReference type="EMBL" id="PEZJ01000010">
    <property type="protein sequence ID" value="PIS14062.1"/>
    <property type="molecule type" value="Genomic_DNA"/>
</dbReference>
<comment type="caution">
    <text evidence="1">The sequence shown here is derived from an EMBL/GenBank/DDBJ whole genome shotgun (WGS) entry which is preliminary data.</text>
</comment>
<accession>A0A2H0WN43</accession>
<proteinExistence type="predicted"/>